<dbReference type="AlphaFoldDB" id="A0A6B1DPJ9"/>
<dbReference type="InterPro" id="IPR013342">
    <property type="entry name" value="Mandelate_racemase_C"/>
</dbReference>
<dbReference type="Gene3D" id="3.20.20.120">
    <property type="entry name" value="Enolase-like C-terminal domain"/>
    <property type="match status" value="1"/>
</dbReference>
<dbReference type="SMART" id="SM00922">
    <property type="entry name" value="MR_MLE"/>
    <property type="match status" value="1"/>
</dbReference>
<feature type="domain" description="Mandelate racemase/muconate lactonizing enzyme C-terminal" evidence="4">
    <location>
        <begin position="156"/>
        <end position="257"/>
    </location>
</feature>
<dbReference type="Gene3D" id="3.30.390.10">
    <property type="entry name" value="Enolase-like, N-terminal domain"/>
    <property type="match status" value="1"/>
</dbReference>
<gene>
    <name evidence="5" type="ORF">F4Y08_02490</name>
</gene>
<sequence length="394" mass="43490">MSQIRRVEIHPFTFQVAGLSLGAHDAQGVGNMVADRDGSLLVRRFAVRILCDDGLSGEYVTHWVGTESTLGQMRMLAPLLLGRNPLQRELIYEELKREARAYDHMGHGPLDLALWDLAGKAHGVSVSAMLGGFRSRLPTYASTYHGQREPGGLDSIEAYVDYARECRAAGFRGFKIHGWHEGDAREEAENALAVRAAAGDDWRLMLDPACQLRTWMDALYVGQACDEAGFFWYEDPYRDSGTSARSHRRLRERLRTPLLVGEHVRGIELKANFLLDGACDMVHVDPEYDMGITGALKIAHMCQALGFDLQLHACGPGHRALMSALPNTHMYEMALIGPDMPNCVPPIYACGYLDNPEALDEDGCVPVPQGPGLGVVYDWDFIAAHAGDITIAER</sequence>
<dbReference type="InterPro" id="IPR034593">
    <property type="entry name" value="DgoD-like"/>
</dbReference>
<proteinExistence type="predicted"/>
<comment type="catalytic activity">
    <reaction evidence="1">
        <text>D-glucarate = 5-dehydro-4-deoxy-D-glucarate + H2O</text>
        <dbReference type="Rhea" id="RHEA:14573"/>
        <dbReference type="ChEBI" id="CHEBI:15377"/>
        <dbReference type="ChEBI" id="CHEBI:30612"/>
        <dbReference type="ChEBI" id="CHEBI:42819"/>
        <dbReference type="EC" id="4.2.1.40"/>
    </reaction>
</comment>
<evidence type="ECO:0000256" key="3">
    <source>
        <dbReference type="ARBA" id="ARBA00011973"/>
    </source>
</evidence>
<comment type="pathway">
    <text evidence="2">Carbohydrate acid metabolism; D-glucarate degradation; 2,5-dioxopentanoate from D-glucarate: step 1/2.</text>
</comment>
<dbReference type="PANTHER" id="PTHR48080">
    <property type="entry name" value="D-GALACTONATE DEHYDRATASE-RELATED"/>
    <property type="match status" value="1"/>
</dbReference>
<dbReference type="SUPFAM" id="SSF51604">
    <property type="entry name" value="Enolase C-terminal domain-like"/>
    <property type="match status" value="1"/>
</dbReference>
<dbReference type="EMBL" id="VXPY01000013">
    <property type="protein sequence ID" value="MYD89197.1"/>
    <property type="molecule type" value="Genomic_DNA"/>
</dbReference>
<name>A0A6B1DPJ9_9CHLR</name>
<protein>
    <recommendedName>
        <fullName evidence="3">glucarate dehydratase</fullName>
        <ecNumber evidence="3">4.2.1.40</ecNumber>
    </recommendedName>
</protein>
<evidence type="ECO:0000259" key="4">
    <source>
        <dbReference type="SMART" id="SM00922"/>
    </source>
</evidence>
<dbReference type="EC" id="4.2.1.40" evidence="3"/>
<dbReference type="PANTHER" id="PTHR48080:SF4">
    <property type="entry name" value="GLUCARATE DEHYDRATASE"/>
    <property type="match status" value="1"/>
</dbReference>
<dbReference type="InterPro" id="IPR036849">
    <property type="entry name" value="Enolase-like_C_sf"/>
</dbReference>
<comment type="caution">
    <text evidence="5">The sequence shown here is derived from an EMBL/GenBank/DDBJ whole genome shotgun (WGS) entry which is preliminary data.</text>
</comment>
<dbReference type="Pfam" id="PF02746">
    <property type="entry name" value="MR_MLE_N"/>
    <property type="match status" value="1"/>
</dbReference>
<dbReference type="SUPFAM" id="SSF54826">
    <property type="entry name" value="Enolase N-terminal domain-like"/>
    <property type="match status" value="1"/>
</dbReference>
<evidence type="ECO:0000256" key="2">
    <source>
        <dbReference type="ARBA" id="ARBA00005183"/>
    </source>
</evidence>
<dbReference type="SFLD" id="SFLDS00001">
    <property type="entry name" value="Enolase"/>
    <property type="match status" value="1"/>
</dbReference>
<dbReference type="GO" id="GO:0008872">
    <property type="term" value="F:glucarate dehydratase activity"/>
    <property type="evidence" value="ECO:0007669"/>
    <property type="project" value="UniProtKB-EC"/>
</dbReference>
<dbReference type="Pfam" id="PF13378">
    <property type="entry name" value="MR_MLE_C"/>
    <property type="match status" value="1"/>
</dbReference>
<dbReference type="InterPro" id="IPR029065">
    <property type="entry name" value="Enolase_C-like"/>
</dbReference>
<accession>A0A6B1DPJ9</accession>
<dbReference type="InterPro" id="IPR029017">
    <property type="entry name" value="Enolase-like_N"/>
</dbReference>
<organism evidence="5">
    <name type="scientific">Caldilineaceae bacterium SB0662_bin_9</name>
    <dbReference type="NCBI Taxonomy" id="2605258"/>
    <lineage>
        <taxon>Bacteria</taxon>
        <taxon>Bacillati</taxon>
        <taxon>Chloroflexota</taxon>
        <taxon>Caldilineae</taxon>
        <taxon>Caldilineales</taxon>
        <taxon>Caldilineaceae</taxon>
    </lineage>
</organism>
<reference evidence="5" key="1">
    <citation type="submission" date="2019-09" db="EMBL/GenBank/DDBJ databases">
        <title>Characterisation of the sponge microbiome using genome-centric metagenomics.</title>
        <authorList>
            <person name="Engelberts J.P."/>
            <person name="Robbins S.J."/>
            <person name="De Goeij J.M."/>
            <person name="Aranda M."/>
            <person name="Bell S.C."/>
            <person name="Webster N.S."/>
        </authorList>
    </citation>
    <scope>NUCLEOTIDE SEQUENCE</scope>
    <source>
        <strain evidence="5">SB0662_bin_9</strain>
    </source>
</reference>
<evidence type="ECO:0000313" key="5">
    <source>
        <dbReference type="EMBL" id="MYD89197.1"/>
    </source>
</evidence>
<dbReference type="InterPro" id="IPR013341">
    <property type="entry name" value="Mandelate_racemase_N_dom"/>
</dbReference>
<evidence type="ECO:0000256" key="1">
    <source>
        <dbReference type="ARBA" id="ARBA00001426"/>
    </source>
</evidence>